<protein>
    <submittedName>
        <fullName evidence="1">Uncharacterized protein</fullName>
    </submittedName>
</protein>
<gene>
    <name evidence="1" type="ORF">SCHPADRAFT_490127</name>
</gene>
<organism evidence="1 2">
    <name type="scientific">Schizopora paradoxa</name>
    <dbReference type="NCBI Taxonomy" id="27342"/>
    <lineage>
        <taxon>Eukaryota</taxon>
        <taxon>Fungi</taxon>
        <taxon>Dikarya</taxon>
        <taxon>Basidiomycota</taxon>
        <taxon>Agaricomycotina</taxon>
        <taxon>Agaricomycetes</taxon>
        <taxon>Hymenochaetales</taxon>
        <taxon>Schizoporaceae</taxon>
        <taxon>Schizopora</taxon>
    </lineage>
</organism>
<proteinExistence type="predicted"/>
<dbReference type="InParanoid" id="A0A0H2S235"/>
<keyword evidence="2" id="KW-1185">Reference proteome</keyword>
<reference evidence="1 2" key="1">
    <citation type="submission" date="2015-04" db="EMBL/GenBank/DDBJ databases">
        <title>Complete genome sequence of Schizopora paradoxa KUC8140, a cosmopolitan wood degrader in East Asia.</title>
        <authorList>
            <consortium name="DOE Joint Genome Institute"/>
            <person name="Min B."/>
            <person name="Park H."/>
            <person name="Jang Y."/>
            <person name="Kim J.-J."/>
            <person name="Kim K.H."/>
            <person name="Pangilinan J."/>
            <person name="Lipzen A."/>
            <person name="Riley R."/>
            <person name="Grigoriev I.V."/>
            <person name="Spatafora J.W."/>
            <person name="Choi I.-G."/>
        </authorList>
    </citation>
    <scope>NUCLEOTIDE SEQUENCE [LARGE SCALE GENOMIC DNA]</scope>
    <source>
        <strain evidence="1 2">KUC8140</strain>
    </source>
</reference>
<sequence>MAECCLEDCGRRVLATCQGMFLPSSPSTTERLTGTQGVSGASRDEVGRLVSVRALESKTWGRFAVKQIPGLFSPRDGRLCHSPLRKSNSRASWASHLLSSEPWQVSHNLSQEYQRYSSSRCLDRHLGLLRRPFRLSCSNVTALHFVVPSPLDEATAHSAPMLGPVLRLTTEFPLLFLLCRTP</sequence>
<dbReference type="EMBL" id="KQ086010">
    <property type="protein sequence ID" value="KLO11051.1"/>
    <property type="molecule type" value="Genomic_DNA"/>
</dbReference>
<evidence type="ECO:0000313" key="1">
    <source>
        <dbReference type="EMBL" id="KLO11051.1"/>
    </source>
</evidence>
<name>A0A0H2S235_9AGAM</name>
<evidence type="ECO:0000313" key="2">
    <source>
        <dbReference type="Proteomes" id="UP000053477"/>
    </source>
</evidence>
<dbReference type="Proteomes" id="UP000053477">
    <property type="component" value="Unassembled WGS sequence"/>
</dbReference>
<accession>A0A0H2S235</accession>
<dbReference type="AlphaFoldDB" id="A0A0H2S235"/>